<gene>
    <name evidence="9" type="ORF">Bathy01g01070</name>
</gene>
<comment type="subcellular location">
    <subcellularLocation>
        <location evidence="1">Mitochondrion inner membrane</location>
        <topology evidence="1">Single-pass membrane protein</topology>
    </subcellularLocation>
</comment>
<evidence type="ECO:0000256" key="1">
    <source>
        <dbReference type="ARBA" id="ARBA00004434"/>
    </source>
</evidence>
<sequence length="92" mass="10913">MTKRKQLEFLRLGMPFVAFAVLGSFGLSHIIQGRLDVKDAKQEVNDFRAPVLAQRKRERRKRDEKKNEAQLRETVKEEYELKEVPRPTGSWW</sequence>
<dbReference type="AlphaFoldDB" id="K8E9F9"/>
<evidence type="ECO:0000313" key="10">
    <source>
        <dbReference type="Proteomes" id="UP000198341"/>
    </source>
</evidence>
<keyword evidence="4" id="KW-0999">Mitochondrion inner membrane</keyword>
<name>K8E9F9_9CHLO</name>
<feature type="transmembrane region" description="Helical" evidence="8">
    <location>
        <begin position="12"/>
        <end position="31"/>
    </location>
</feature>
<dbReference type="GO" id="GO:0005743">
    <property type="term" value="C:mitochondrial inner membrane"/>
    <property type="evidence" value="ECO:0007669"/>
    <property type="project" value="UniProtKB-SubCell"/>
</dbReference>
<evidence type="ECO:0000313" key="9">
    <source>
        <dbReference type="EMBL" id="CCO14291.1"/>
    </source>
</evidence>
<evidence type="ECO:0000256" key="5">
    <source>
        <dbReference type="ARBA" id="ARBA00022989"/>
    </source>
</evidence>
<dbReference type="RefSeq" id="XP_007515412.1">
    <property type="nucleotide sequence ID" value="XM_007515350.1"/>
</dbReference>
<evidence type="ECO:0000256" key="7">
    <source>
        <dbReference type="ARBA" id="ARBA00023136"/>
    </source>
</evidence>
<dbReference type="Pfam" id="PF14138">
    <property type="entry name" value="COX16"/>
    <property type="match status" value="1"/>
</dbReference>
<dbReference type="GeneID" id="19017843"/>
<dbReference type="Proteomes" id="UP000198341">
    <property type="component" value="Chromosome 1"/>
</dbReference>
<dbReference type="InterPro" id="IPR020164">
    <property type="entry name" value="Cyt_c_Oxase_assmbl_COX16"/>
</dbReference>
<evidence type="ECO:0000256" key="2">
    <source>
        <dbReference type="ARBA" id="ARBA00008370"/>
    </source>
</evidence>
<dbReference type="EMBL" id="FO082278">
    <property type="protein sequence ID" value="CCO14291.1"/>
    <property type="molecule type" value="Genomic_DNA"/>
</dbReference>
<dbReference type="KEGG" id="bpg:Bathy01g01070"/>
<organism evidence="9 10">
    <name type="scientific">Bathycoccus prasinos</name>
    <dbReference type="NCBI Taxonomy" id="41875"/>
    <lineage>
        <taxon>Eukaryota</taxon>
        <taxon>Viridiplantae</taxon>
        <taxon>Chlorophyta</taxon>
        <taxon>Mamiellophyceae</taxon>
        <taxon>Mamiellales</taxon>
        <taxon>Bathycoccaceae</taxon>
        <taxon>Bathycoccus</taxon>
    </lineage>
</organism>
<accession>K8E9F9</accession>
<protein>
    <submittedName>
        <fullName evidence="9">Uncharacterized protein</fullName>
    </submittedName>
</protein>
<keyword evidence="7 8" id="KW-0472">Membrane</keyword>
<keyword evidence="10" id="KW-1185">Reference proteome</keyword>
<keyword evidence="6" id="KW-0496">Mitochondrion</keyword>
<proteinExistence type="inferred from homology"/>
<keyword evidence="5 8" id="KW-1133">Transmembrane helix</keyword>
<dbReference type="OrthoDB" id="5516033at2759"/>
<evidence type="ECO:0000256" key="4">
    <source>
        <dbReference type="ARBA" id="ARBA00022792"/>
    </source>
</evidence>
<reference evidence="9 10" key="1">
    <citation type="submission" date="2011-10" db="EMBL/GenBank/DDBJ databases">
        <authorList>
            <person name="Genoscope - CEA"/>
        </authorList>
    </citation>
    <scope>NUCLEOTIDE SEQUENCE [LARGE SCALE GENOMIC DNA]</scope>
    <source>
        <strain evidence="9 10">RCC 1105</strain>
    </source>
</reference>
<keyword evidence="3 8" id="KW-0812">Transmembrane</keyword>
<evidence type="ECO:0000256" key="8">
    <source>
        <dbReference type="SAM" id="Phobius"/>
    </source>
</evidence>
<comment type="similarity">
    <text evidence="2">Belongs to the COX16 family.</text>
</comment>
<evidence type="ECO:0000256" key="3">
    <source>
        <dbReference type="ARBA" id="ARBA00022692"/>
    </source>
</evidence>
<evidence type="ECO:0000256" key="6">
    <source>
        <dbReference type="ARBA" id="ARBA00023128"/>
    </source>
</evidence>